<evidence type="ECO:0000256" key="4">
    <source>
        <dbReference type="ARBA" id="ARBA00022741"/>
    </source>
</evidence>
<dbReference type="Gene3D" id="3.40.50.300">
    <property type="entry name" value="P-loop containing nucleotide triphosphate hydrolases"/>
    <property type="match status" value="1"/>
</dbReference>
<dbReference type="InterPro" id="IPR005702">
    <property type="entry name" value="Wzc-like_C"/>
</dbReference>
<comment type="catalytic activity">
    <reaction evidence="8">
        <text>L-tyrosyl-[protein] + ATP = O-phospho-L-tyrosyl-[protein] + ADP + H(+)</text>
        <dbReference type="Rhea" id="RHEA:10596"/>
        <dbReference type="Rhea" id="RHEA-COMP:10136"/>
        <dbReference type="Rhea" id="RHEA-COMP:20101"/>
        <dbReference type="ChEBI" id="CHEBI:15378"/>
        <dbReference type="ChEBI" id="CHEBI:30616"/>
        <dbReference type="ChEBI" id="CHEBI:46858"/>
        <dbReference type="ChEBI" id="CHEBI:61978"/>
        <dbReference type="ChEBI" id="CHEBI:456216"/>
        <dbReference type="EC" id="2.7.10.2"/>
    </reaction>
</comment>
<gene>
    <name evidence="10" type="ORF">SAMN04488529_10726</name>
</gene>
<dbReference type="RefSeq" id="WP_089970175.1">
    <property type="nucleotide sequence ID" value="NZ_FNJM01000007.1"/>
</dbReference>
<keyword evidence="5" id="KW-0418">Kinase</keyword>
<protein>
    <recommendedName>
        <fullName evidence="2">non-specific protein-tyrosine kinase</fullName>
        <ecNumber evidence="2">2.7.10.2</ecNumber>
    </recommendedName>
</protein>
<dbReference type="OrthoDB" id="9794577at2"/>
<dbReference type="EC" id="2.7.10.2" evidence="2"/>
<sequence>MEEQIIKFEDVLIGCVRKWRSILVFTILTTVLAALVSIVSNDVFIYEGSAKLYVKNEATVIENNIEVKKDKNLIQNYIQLMKTKDFVTKSLYTVDSKLKPEEALGKLTVTNIVNTDFIQVKYSSLNKNETAEVLQGVINEFTAVAPNYNKDVEIIVEESIGIAQKQEMRSAKVLIAMGLIGGLCMSTAIAFILECINKTFKTKGELERELKMPIIANVPKVKKNQININKIKNNQGTILGEAYNSLATTIKYSKENFNNKSILITSSIVGEGSTTTASSLAVSLATSNKRVILLEGDLRKPSLHNVFEVKNDIGLSEVILKKINLDNAVKKINDNLDLLTAGELVLNPIEIIDSKDMNLLLEDLKSKYDYIVIDTPPLQAVTDAQILSTKVDLTILVVRAEEVKKDTVKESIALINRVDRNIMGIVFNAGDTIRNKYHKYGN</sequence>
<dbReference type="Pfam" id="PF13614">
    <property type="entry name" value="AAA_31"/>
    <property type="match status" value="1"/>
</dbReference>
<evidence type="ECO:0000256" key="6">
    <source>
        <dbReference type="ARBA" id="ARBA00022840"/>
    </source>
</evidence>
<proteinExistence type="inferred from homology"/>
<dbReference type="EMBL" id="FNJM01000007">
    <property type="protein sequence ID" value="SDP53134.1"/>
    <property type="molecule type" value="Genomic_DNA"/>
</dbReference>
<dbReference type="PANTHER" id="PTHR32309:SF13">
    <property type="entry name" value="FERRIC ENTEROBACTIN TRANSPORT PROTEIN FEPE"/>
    <property type="match status" value="1"/>
</dbReference>
<feature type="domain" description="AAA" evidence="9">
    <location>
        <begin position="262"/>
        <end position="421"/>
    </location>
</feature>
<comment type="similarity">
    <text evidence="1">Belongs to the CpsD/CapB family.</text>
</comment>
<organism evidence="10 11">
    <name type="scientific">Clostridium gasigenes</name>
    <dbReference type="NCBI Taxonomy" id="94869"/>
    <lineage>
        <taxon>Bacteria</taxon>
        <taxon>Bacillati</taxon>
        <taxon>Bacillota</taxon>
        <taxon>Clostridia</taxon>
        <taxon>Eubacteriales</taxon>
        <taxon>Clostridiaceae</taxon>
        <taxon>Clostridium</taxon>
    </lineage>
</organism>
<keyword evidence="3" id="KW-0808">Transferase</keyword>
<evidence type="ECO:0000256" key="2">
    <source>
        <dbReference type="ARBA" id="ARBA00011903"/>
    </source>
</evidence>
<dbReference type="AlphaFoldDB" id="A0A1H0TGM9"/>
<keyword evidence="11" id="KW-1185">Reference proteome</keyword>
<keyword evidence="6" id="KW-0067">ATP-binding</keyword>
<dbReference type="GO" id="GO:0005524">
    <property type="term" value="F:ATP binding"/>
    <property type="evidence" value="ECO:0007669"/>
    <property type="project" value="UniProtKB-KW"/>
</dbReference>
<evidence type="ECO:0000256" key="1">
    <source>
        <dbReference type="ARBA" id="ARBA00007316"/>
    </source>
</evidence>
<dbReference type="STRING" id="94869.SAMN04488529_10726"/>
<evidence type="ECO:0000256" key="7">
    <source>
        <dbReference type="ARBA" id="ARBA00023137"/>
    </source>
</evidence>
<dbReference type="NCBIfam" id="TIGR01007">
    <property type="entry name" value="eps_fam"/>
    <property type="match status" value="1"/>
</dbReference>
<dbReference type="InterPro" id="IPR050445">
    <property type="entry name" value="Bact_polysacc_biosynth/exp"/>
</dbReference>
<dbReference type="InterPro" id="IPR027417">
    <property type="entry name" value="P-loop_NTPase"/>
</dbReference>
<dbReference type="GO" id="GO:0004715">
    <property type="term" value="F:non-membrane spanning protein tyrosine kinase activity"/>
    <property type="evidence" value="ECO:0007669"/>
    <property type="project" value="UniProtKB-EC"/>
</dbReference>
<dbReference type="InterPro" id="IPR025669">
    <property type="entry name" value="AAA_dom"/>
</dbReference>
<evidence type="ECO:0000256" key="5">
    <source>
        <dbReference type="ARBA" id="ARBA00022777"/>
    </source>
</evidence>
<evidence type="ECO:0000313" key="10">
    <source>
        <dbReference type="EMBL" id="SDP53134.1"/>
    </source>
</evidence>
<evidence type="ECO:0000313" key="11">
    <source>
        <dbReference type="Proteomes" id="UP000198597"/>
    </source>
</evidence>
<keyword evidence="7" id="KW-0829">Tyrosine-protein kinase</keyword>
<accession>A0A1H0TGM9</accession>
<evidence type="ECO:0000259" key="9">
    <source>
        <dbReference type="Pfam" id="PF13614"/>
    </source>
</evidence>
<dbReference type="SUPFAM" id="SSF52540">
    <property type="entry name" value="P-loop containing nucleoside triphosphate hydrolases"/>
    <property type="match status" value="1"/>
</dbReference>
<dbReference type="Proteomes" id="UP000198597">
    <property type="component" value="Unassembled WGS sequence"/>
</dbReference>
<keyword evidence="4" id="KW-0547">Nucleotide-binding</keyword>
<dbReference type="GO" id="GO:0005886">
    <property type="term" value="C:plasma membrane"/>
    <property type="evidence" value="ECO:0007669"/>
    <property type="project" value="TreeGrafter"/>
</dbReference>
<name>A0A1H0TGM9_9CLOT</name>
<reference evidence="10 11" key="1">
    <citation type="submission" date="2016-10" db="EMBL/GenBank/DDBJ databases">
        <authorList>
            <person name="de Groot N.N."/>
        </authorList>
    </citation>
    <scope>NUCLEOTIDE SEQUENCE [LARGE SCALE GENOMIC DNA]</scope>
    <source>
        <strain evidence="10 11">DSM 12272</strain>
    </source>
</reference>
<dbReference type="PANTHER" id="PTHR32309">
    <property type="entry name" value="TYROSINE-PROTEIN KINASE"/>
    <property type="match status" value="1"/>
</dbReference>
<dbReference type="CDD" id="cd05387">
    <property type="entry name" value="BY-kinase"/>
    <property type="match status" value="1"/>
</dbReference>
<evidence type="ECO:0000256" key="3">
    <source>
        <dbReference type="ARBA" id="ARBA00022679"/>
    </source>
</evidence>
<evidence type="ECO:0000256" key="8">
    <source>
        <dbReference type="ARBA" id="ARBA00051245"/>
    </source>
</evidence>